<dbReference type="EMBL" id="SMAR01000022">
    <property type="protein sequence ID" value="TCT36287.1"/>
    <property type="molecule type" value="Genomic_DNA"/>
</dbReference>
<evidence type="ECO:0000256" key="4">
    <source>
        <dbReference type="ARBA" id="ARBA00022833"/>
    </source>
</evidence>
<sequence length="328" mass="34813">MKEMTSDQCVSARALWFPKAGVASLRDETVSMAGEDAVLVRTLYSGISRGTEALVFQGNVPESEEERMRGPHMSGSFSFPVKYGYASVGEVIAGPARLKGRTVFCLHPHQDVFSVSAEMVNLLPEHIPPSRAVLGANMETALNIIWDAGVLPGDRVAVFGAGVVGSLVAYIASGICGTETVLIDPNPDRLALADALGISFSNSGYAGEFDVGINASGSGEALSEALGHAGHEARIVEASWHGDKPVTLPLGGPFHARRLSIVSSQVGTIPPGQRARWSFSRRMQKGLSLLSDDRLEALVSGETSFCDLEEAYPAIIADPATLCHRICY</sequence>
<comment type="caution">
    <text evidence="6">The sequence shown here is derived from an EMBL/GenBank/DDBJ whole genome shotgun (WGS) entry which is preliminary data.</text>
</comment>
<dbReference type="InterPro" id="IPR011032">
    <property type="entry name" value="GroES-like_sf"/>
</dbReference>
<proteinExistence type="inferred from homology"/>
<dbReference type="SUPFAM" id="SSF51735">
    <property type="entry name" value="NAD(P)-binding Rossmann-fold domains"/>
    <property type="match status" value="1"/>
</dbReference>
<dbReference type="SUPFAM" id="SSF50129">
    <property type="entry name" value="GroES-like"/>
    <property type="match status" value="1"/>
</dbReference>
<evidence type="ECO:0000313" key="7">
    <source>
        <dbReference type="Proteomes" id="UP000295097"/>
    </source>
</evidence>
<comment type="similarity">
    <text evidence="2">Belongs to the zinc-containing alcohol dehydrogenase family.</text>
</comment>
<keyword evidence="4" id="KW-0862">Zinc</keyword>
<comment type="cofactor">
    <cofactor evidence="1">
        <name>Zn(2+)</name>
        <dbReference type="ChEBI" id="CHEBI:29105"/>
    </cofactor>
</comment>
<evidence type="ECO:0000256" key="5">
    <source>
        <dbReference type="ARBA" id="ARBA00023002"/>
    </source>
</evidence>
<evidence type="ECO:0000256" key="2">
    <source>
        <dbReference type="ARBA" id="ARBA00008072"/>
    </source>
</evidence>
<dbReference type="Gene3D" id="3.90.180.10">
    <property type="entry name" value="Medium-chain alcohol dehydrogenases, catalytic domain"/>
    <property type="match status" value="1"/>
</dbReference>
<name>A0A4R3NSS9_9HYPH</name>
<dbReference type="InterPro" id="IPR036291">
    <property type="entry name" value="NAD(P)-bd_dom_sf"/>
</dbReference>
<evidence type="ECO:0000256" key="1">
    <source>
        <dbReference type="ARBA" id="ARBA00001947"/>
    </source>
</evidence>
<evidence type="ECO:0000313" key="6">
    <source>
        <dbReference type="EMBL" id="TCT36287.1"/>
    </source>
</evidence>
<accession>A0A4R3NSS9</accession>
<keyword evidence="7" id="KW-1185">Reference proteome</keyword>
<organism evidence="6 7">
    <name type="scientific">Martelella mediterranea</name>
    <dbReference type="NCBI Taxonomy" id="293089"/>
    <lineage>
        <taxon>Bacteria</taxon>
        <taxon>Pseudomonadati</taxon>
        <taxon>Pseudomonadota</taxon>
        <taxon>Alphaproteobacteria</taxon>
        <taxon>Hyphomicrobiales</taxon>
        <taxon>Aurantimonadaceae</taxon>
        <taxon>Martelella</taxon>
    </lineage>
</organism>
<dbReference type="AlphaFoldDB" id="A0A4R3NSS9"/>
<dbReference type="PANTHER" id="PTHR43350">
    <property type="entry name" value="NAD-DEPENDENT ALCOHOL DEHYDROGENASE"/>
    <property type="match status" value="1"/>
</dbReference>
<dbReference type="Proteomes" id="UP000295097">
    <property type="component" value="Unassembled WGS sequence"/>
</dbReference>
<dbReference type="GO" id="GO:0046872">
    <property type="term" value="F:metal ion binding"/>
    <property type="evidence" value="ECO:0007669"/>
    <property type="project" value="UniProtKB-KW"/>
</dbReference>
<protein>
    <submittedName>
        <fullName evidence="6">Threonine dehydrogenase-like Zn-dependent dehydrogenase</fullName>
    </submittedName>
</protein>
<dbReference type="CDD" id="cd08255">
    <property type="entry name" value="2-desacetyl-2-hydroxyethyl_bacteriochlorophyllide_like"/>
    <property type="match status" value="1"/>
</dbReference>
<keyword evidence="5" id="KW-0560">Oxidoreductase</keyword>
<evidence type="ECO:0000256" key="3">
    <source>
        <dbReference type="ARBA" id="ARBA00022723"/>
    </source>
</evidence>
<dbReference type="PANTHER" id="PTHR43350:SF19">
    <property type="entry name" value="D-GULOSIDE 3-DEHYDROGENASE"/>
    <property type="match status" value="1"/>
</dbReference>
<gene>
    <name evidence="6" type="ORF">EDC90_102216</name>
</gene>
<dbReference type="GO" id="GO:0016491">
    <property type="term" value="F:oxidoreductase activity"/>
    <property type="evidence" value="ECO:0007669"/>
    <property type="project" value="UniProtKB-KW"/>
</dbReference>
<dbReference type="Gene3D" id="3.40.50.720">
    <property type="entry name" value="NAD(P)-binding Rossmann-like Domain"/>
    <property type="match status" value="1"/>
</dbReference>
<reference evidence="6 7" key="1">
    <citation type="submission" date="2019-03" db="EMBL/GenBank/DDBJ databases">
        <title>Freshwater and sediment microbial communities from various areas in North America, analyzing microbe dynamics in response to fracking.</title>
        <authorList>
            <person name="Lamendella R."/>
        </authorList>
    </citation>
    <scope>NUCLEOTIDE SEQUENCE [LARGE SCALE GENOMIC DNA]</scope>
    <source>
        <strain evidence="6 7">175.2</strain>
    </source>
</reference>
<keyword evidence="3" id="KW-0479">Metal-binding</keyword>